<evidence type="ECO:0000256" key="1">
    <source>
        <dbReference type="ARBA" id="ARBA00022741"/>
    </source>
</evidence>
<dbReference type="InterPro" id="IPR003959">
    <property type="entry name" value="ATPase_AAA_core"/>
</dbReference>
<accession>A0A9W8TH65</accession>
<evidence type="ECO:0000313" key="4">
    <source>
        <dbReference type="EMBL" id="KAJ3551999.1"/>
    </source>
</evidence>
<proteinExistence type="predicted"/>
<evidence type="ECO:0000259" key="3">
    <source>
        <dbReference type="Pfam" id="PF00004"/>
    </source>
</evidence>
<organism evidence="4 5">
    <name type="scientific">Xylaria arbuscula</name>
    <dbReference type="NCBI Taxonomy" id="114810"/>
    <lineage>
        <taxon>Eukaryota</taxon>
        <taxon>Fungi</taxon>
        <taxon>Dikarya</taxon>
        <taxon>Ascomycota</taxon>
        <taxon>Pezizomycotina</taxon>
        <taxon>Sordariomycetes</taxon>
        <taxon>Xylariomycetidae</taxon>
        <taxon>Xylariales</taxon>
        <taxon>Xylariaceae</taxon>
        <taxon>Xylaria</taxon>
    </lineage>
</organism>
<dbReference type="SUPFAM" id="SSF52540">
    <property type="entry name" value="P-loop containing nucleoside triphosphate hydrolases"/>
    <property type="match status" value="1"/>
</dbReference>
<dbReference type="Pfam" id="PF00004">
    <property type="entry name" value="AAA"/>
    <property type="match status" value="1"/>
</dbReference>
<protein>
    <recommendedName>
        <fullName evidence="3">ATPase AAA-type core domain-containing protein</fullName>
    </recommendedName>
</protein>
<dbReference type="EMBL" id="JANPWZ010003593">
    <property type="protein sequence ID" value="KAJ3551999.1"/>
    <property type="molecule type" value="Genomic_DNA"/>
</dbReference>
<dbReference type="Gene3D" id="3.40.50.300">
    <property type="entry name" value="P-loop containing nucleotide triphosphate hydrolases"/>
    <property type="match status" value="1"/>
</dbReference>
<comment type="caution">
    <text evidence="4">The sequence shown here is derived from an EMBL/GenBank/DDBJ whole genome shotgun (WGS) entry which is preliminary data.</text>
</comment>
<feature type="domain" description="ATPase AAA-type core" evidence="3">
    <location>
        <begin position="234"/>
        <end position="356"/>
    </location>
</feature>
<evidence type="ECO:0000313" key="5">
    <source>
        <dbReference type="Proteomes" id="UP001148614"/>
    </source>
</evidence>
<dbReference type="AlphaFoldDB" id="A0A9W8TH65"/>
<sequence>MKDEYKTRIQPTDVVGQKNPTHKNAAKIFIHPSTFEKAGFATGGICLVEVNSVQREAVAWPGDSKVANNIASISRVFQNVANLELGQIIRIVPGGAVPSAQIVVIREISDIPPLPDSGAEHERWKHHLEYKLELADYILPGTPFEDVSLRGSQRSFVVESVNGSVKGVVKYDPVTTVVEISNDEATGDVGKLRIEPLPNMGRQVEQLNDFFDEYNIELENNAIPPFTCGIVIDGTYGTGKTMLLDHIAATRWGRVVRITDDNKPSSIQTIFETAIEQRGATIILIDDILTLIGKNNTNRPGYIKAIKTGLDQLAKKAQTDNQRPNVLVVATCLDYLEDIPYDLQRPSRFWQHISLPTPDAPGRAEILRSMKPPFPSEHFDKYISDLVERTHAYTGGDLRNLLAKAMQARRKRVASQLDKPLEWEDVSKIFSEVRPSAMRDINLKPPTIHWSDIGGYEDVKSALQDVLRTPDVSSTLSNPPT</sequence>
<dbReference type="GO" id="GO:0005737">
    <property type="term" value="C:cytoplasm"/>
    <property type="evidence" value="ECO:0007669"/>
    <property type="project" value="TreeGrafter"/>
</dbReference>
<dbReference type="PANTHER" id="PTHR23077:SF27">
    <property type="entry name" value="ATPASE FAMILY GENE 2 PROTEIN HOMOLOG A"/>
    <property type="match status" value="1"/>
</dbReference>
<keyword evidence="1" id="KW-0547">Nucleotide-binding</keyword>
<dbReference type="GO" id="GO:0016887">
    <property type="term" value="F:ATP hydrolysis activity"/>
    <property type="evidence" value="ECO:0007669"/>
    <property type="project" value="InterPro"/>
</dbReference>
<keyword evidence="2" id="KW-0067">ATP-binding</keyword>
<evidence type="ECO:0000256" key="2">
    <source>
        <dbReference type="ARBA" id="ARBA00022840"/>
    </source>
</evidence>
<keyword evidence="5" id="KW-1185">Reference proteome</keyword>
<dbReference type="VEuPathDB" id="FungiDB:F4678DRAFT_429299"/>
<dbReference type="PANTHER" id="PTHR23077">
    <property type="entry name" value="AAA-FAMILY ATPASE"/>
    <property type="match status" value="1"/>
</dbReference>
<dbReference type="InterPro" id="IPR027417">
    <property type="entry name" value="P-loop_NTPase"/>
</dbReference>
<dbReference type="GO" id="GO:0005524">
    <property type="term" value="F:ATP binding"/>
    <property type="evidence" value="ECO:0007669"/>
    <property type="project" value="UniProtKB-KW"/>
</dbReference>
<dbReference type="InterPro" id="IPR050168">
    <property type="entry name" value="AAA_ATPase_domain"/>
</dbReference>
<dbReference type="Proteomes" id="UP001148614">
    <property type="component" value="Unassembled WGS sequence"/>
</dbReference>
<dbReference type="Gene3D" id="1.10.8.60">
    <property type="match status" value="1"/>
</dbReference>
<reference evidence="4" key="1">
    <citation type="submission" date="2022-07" db="EMBL/GenBank/DDBJ databases">
        <title>Genome Sequence of Xylaria arbuscula.</title>
        <authorList>
            <person name="Buettner E."/>
        </authorList>
    </citation>
    <scope>NUCLEOTIDE SEQUENCE</scope>
    <source>
        <strain evidence="4">VT107</strain>
    </source>
</reference>
<gene>
    <name evidence="4" type="ORF">NPX13_g11223</name>
</gene>
<name>A0A9W8TH65_9PEZI</name>